<keyword evidence="4 7" id="KW-0812">Transmembrane</keyword>
<name>A0ABS7SCM1_9MICO</name>
<dbReference type="InterPro" id="IPR051393">
    <property type="entry name" value="ABC_transporter_permease"/>
</dbReference>
<feature type="transmembrane region" description="Helical" evidence="7">
    <location>
        <begin position="35"/>
        <end position="61"/>
    </location>
</feature>
<dbReference type="SUPFAM" id="SSF161098">
    <property type="entry name" value="MetI-like"/>
    <property type="match status" value="1"/>
</dbReference>
<evidence type="ECO:0000256" key="6">
    <source>
        <dbReference type="ARBA" id="ARBA00023136"/>
    </source>
</evidence>
<dbReference type="PROSITE" id="PS50928">
    <property type="entry name" value="ABC_TM1"/>
    <property type="match status" value="1"/>
</dbReference>
<feature type="transmembrane region" description="Helical" evidence="7">
    <location>
        <begin position="180"/>
        <end position="203"/>
    </location>
</feature>
<feature type="transmembrane region" description="Helical" evidence="7">
    <location>
        <begin position="98"/>
        <end position="119"/>
    </location>
</feature>
<keyword evidence="2 7" id="KW-0813">Transport</keyword>
<dbReference type="PANTHER" id="PTHR30193:SF37">
    <property type="entry name" value="INNER MEMBRANE ABC TRANSPORTER PERMEASE PROTEIN YCJO"/>
    <property type="match status" value="1"/>
</dbReference>
<dbReference type="Gene3D" id="1.10.3720.10">
    <property type="entry name" value="MetI-like"/>
    <property type="match status" value="1"/>
</dbReference>
<evidence type="ECO:0000256" key="7">
    <source>
        <dbReference type="RuleBase" id="RU363032"/>
    </source>
</evidence>
<dbReference type="EMBL" id="JAGSHT010000017">
    <property type="protein sequence ID" value="MBZ2198096.1"/>
    <property type="molecule type" value="Genomic_DNA"/>
</dbReference>
<evidence type="ECO:0000259" key="8">
    <source>
        <dbReference type="PROSITE" id="PS50928"/>
    </source>
</evidence>
<gene>
    <name evidence="9" type="ORF">KCQ71_18220</name>
</gene>
<evidence type="ECO:0000313" key="10">
    <source>
        <dbReference type="Proteomes" id="UP000826651"/>
    </source>
</evidence>
<feature type="domain" description="ABC transmembrane type-1" evidence="8">
    <location>
        <begin position="94"/>
        <end position="307"/>
    </location>
</feature>
<organism evidence="9 10">
    <name type="scientific">Occultella gossypii</name>
    <dbReference type="NCBI Taxonomy" id="2800820"/>
    <lineage>
        <taxon>Bacteria</taxon>
        <taxon>Bacillati</taxon>
        <taxon>Actinomycetota</taxon>
        <taxon>Actinomycetes</taxon>
        <taxon>Micrococcales</taxon>
        <taxon>Ruaniaceae</taxon>
        <taxon>Occultella</taxon>
    </lineage>
</organism>
<evidence type="ECO:0000313" key="9">
    <source>
        <dbReference type="EMBL" id="MBZ2198096.1"/>
    </source>
</evidence>
<comment type="similarity">
    <text evidence="7">Belongs to the binding-protein-dependent transport system permease family.</text>
</comment>
<keyword evidence="5 7" id="KW-1133">Transmembrane helix</keyword>
<dbReference type="PANTHER" id="PTHR30193">
    <property type="entry name" value="ABC TRANSPORTER PERMEASE PROTEIN"/>
    <property type="match status" value="1"/>
</dbReference>
<reference evidence="9 10" key="1">
    <citation type="submission" date="2021-04" db="EMBL/GenBank/DDBJ databases">
        <title>Ruania sp. nov., isolated from sandy soil of mangrove forest.</title>
        <authorList>
            <person name="Ge X."/>
            <person name="Huang R."/>
            <person name="Liu W."/>
        </authorList>
    </citation>
    <scope>NUCLEOTIDE SEQUENCE [LARGE SCALE GENOMIC DNA]</scope>
    <source>
        <strain evidence="9 10">N2-46</strain>
    </source>
</reference>
<dbReference type="InterPro" id="IPR035906">
    <property type="entry name" value="MetI-like_sf"/>
</dbReference>
<accession>A0ABS7SCM1</accession>
<evidence type="ECO:0000256" key="3">
    <source>
        <dbReference type="ARBA" id="ARBA00022475"/>
    </source>
</evidence>
<comment type="caution">
    <text evidence="9">The sequence shown here is derived from an EMBL/GenBank/DDBJ whole genome shotgun (WGS) entry which is preliminary data.</text>
</comment>
<sequence>MPVSPATALPVESLVGPPAPVRGGSLSRRQGRVGWLFILPSMTGFLVFTLVPLIAGLGIAFTDWNVVSGLSGINLVGLDNFRGLLTDPMFWSSAGRTLFYAGLAVPGTMVGGLLLGLALNLDVPGRAVLRAVFFLPHIVTSIAIGMIWLLLLNPQNGVVNNALRTLGITEPPSWLVSESWSLPSLILIAIWSGVGYCAVIYLAGIQSLPQELYEAAMLDGAGVWRRFRTITWPSLMPTTTFLGVTLVISQSQGFGLINFLTAGGPGTSTTTLSYYMYQEGFQYYRFGYAAAIGVMSFLGVIVVSALLWRYQKGRGLYT</sequence>
<dbReference type="Proteomes" id="UP000826651">
    <property type="component" value="Unassembled WGS sequence"/>
</dbReference>
<keyword evidence="10" id="KW-1185">Reference proteome</keyword>
<feature type="transmembrane region" description="Helical" evidence="7">
    <location>
        <begin position="286"/>
        <end position="308"/>
    </location>
</feature>
<dbReference type="Pfam" id="PF00528">
    <property type="entry name" value="BPD_transp_1"/>
    <property type="match status" value="1"/>
</dbReference>
<protein>
    <submittedName>
        <fullName evidence="9">Sugar ABC transporter permease</fullName>
    </submittedName>
</protein>
<dbReference type="CDD" id="cd06261">
    <property type="entry name" value="TM_PBP2"/>
    <property type="match status" value="1"/>
</dbReference>
<evidence type="ECO:0000256" key="4">
    <source>
        <dbReference type="ARBA" id="ARBA00022692"/>
    </source>
</evidence>
<dbReference type="InterPro" id="IPR000515">
    <property type="entry name" value="MetI-like"/>
</dbReference>
<evidence type="ECO:0000256" key="5">
    <source>
        <dbReference type="ARBA" id="ARBA00022989"/>
    </source>
</evidence>
<evidence type="ECO:0000256" key="2">
    <source>
        <dbReference type="ARBA" id="ARBA00022448"/>
    </source>
</evidence>
<dbReference type="RefSeq" id="WP_223408539.1">
    <property type="nucleotide sequence ID" value="NZ_JAGSHT010000017.1"/>
</dbReference>
<proteinExistence type="inferred from homology"/>
<comment type="subcellular location">
    <subcellularLocation>
        <location evidence="1 7">Cell membrane</location>
        <topology evidence="1 7">Multi-pass membrane protein</topology>
    </subcellularLocation>
</comment>
<keyword evidence="6 7" id="KW-0472">Membrane</keyword>
<keyword evidence="3" id="KW-1003">Cell membrane</keyword>
<feature type="transmembrane region" description="Helical" evidence="7">
    <location>
        <begin position="131"/>
        <end position="151"/>
    </location>
</feature>
<dbReference type="SUPFAM" id="SSF160964">
    <property type="entry name" value="MalF N-terminal region-like"/>
    <property type="match status" value="1"/>
</dbReference>
<evidence type="ECO:0000256" key="1">
    <source>
        <dbReference type="ARBA" id="ARBA00004651"/>
    </source>
</evidence>